<organism evidence="2 3">
    <name type="scientific">Nocardiopsis changdeensis</name>
    <dbReference type="NCBI Taxonomy" id="2831969"/>
    <lineage>
        <taxon>Bacteria</taxon>
        <taxon>Bacillati</taxon>
        <taxon>Actinomycetota</taxon>
        <taxon>Actinomycetes</taxon>
        <taxon>Streptosporangiales</taxon>
        <taxon>Nocardiopsidaceae</taxon>
        <taxon>Nocardiopsis</taxon>
    </lineage>
</organism>
<feature type="compositionally biased region" description="Basic and acidic residues" evidence="1">
    <location>
        <begin position="23"/>
        <end position="54"/>
    </location>
</feature>
<reference evidence="2 3" key="1">
    <citation type="submission" date="2021-05" db="EMBL/GenBank/DDBJ databases">
        <title>Direct Submission.</title>
        <authorList>
            <person name="Li K."/>
            <person name="Gao J."/>
        </authorList>
    </citation>
    <scope>NUCLEOTIDE SEQUENCE [LARGE SCALE GENOMIC DNA]</scope>
    <source>
        <strain evidence="2 3">Mg02</strain>
    </source>
</reference>
<dbReference type="Proteomes" id="UP000676079">
    <property type="component" value="Chromosome"/>
</dbReference>
<feature type="region of interest" description="Disordered" evidence="1">
    <location>
        <begin position="1"/>
        <end position="54"/>
    </location>
</feature>
<sequence length="54" mass="6133">MLTLDDRFEEIVADAMPEAKMQPYREPEPEPVKPVPAERPDEGVPAEEKPAEEK</sequence>
<dbReference type="EMBL" id="CP074133">
    <property type="protein sequence ID" value="QUX22895.1"/>
    <property type="molecule type" value="Genomic_DNA"/>
</dbReference>
<evidence type="ECO:0000256" key="1">
    <source>
        <dbReference type="SAM" id="MobiDB-lite"/>
    </source>
</evidence>
<keyword evidence="3" id="KW-1185">Reference proteome</keyword>
<proteinExistence type="predicted"/>
<dbReference type="RefSeq" id="WP_220564108.1">
    <property type="nucleotide sequence ID" value="NZ_CP074133.1"/>
</dbReference>
<name>A0ABX8BKX8_9ACTN</name>
<protein>
    <submittedName>
        <fullName evidence="2">Uncharacterized protein</fullName>
    </submittedName>
</protein>
<feature type="compositionally biased region" description="Basic and acidic residues" evidence="1">
    <location>
        <begin position="1"/>
        <end position="10"/>
    </location>
</feature>
<gene>
    <name evidence="2" type="ORF">KGD84_00270</name>
</gene>
<accession>A0ABX8BKX8</accession>
<evidence type="ECO:0000313" key="2">
    <source>
        <dbReference type="EMBL" id="QUX22895.1"/>
    </source>
</evidence>
<evidence type="ECO:0000313" key="3">
    <source>
        <dbReference type="Proteomes" id="UP000676079"/>
    </source>
</evidence>